<organism evidence="2 3">
    <name type="scientific">Cladosporium halotolerans</name>
    <dbReference type="NCBI Taxonomy" id="1052096"/>
    <lineage>
        <taxon>Eukaryota</taxon>
        <taxon>Fungi</taxon>
        <taxon>Dikarya</taxon>
        <taxon>Ascomycota</taxon>
        <taxon>Pezizomycotina</taxon>
        <taxon>Dothideomycetes</taxon>
        <taxon>Dothideomycetidae</taxon>
        <taxon>Cladosporiales</taxon>
        <taxon>Cladosporiaceae</taxon>
        <taxon>Cladosporium</taxon>
    </lineage>
</organism>
<evidence type="ECO:0000313" key="3">
    <source>
        <dbReference type="Proteomes" id="UP000803884"/>
    </source>
</evidence>
<feature type="region of interest" description="Disordered" evidence="1">
    <location>
        <begin position="197"/>
        <end position="327"/>
    </location>
</feature>
<dbReference type="GeneID" id="96006603"/>
<evidence type="ECO:0008006" key="4">
    <source>
        <dbReference type="Google" id="ProtNLM"/>
    </source>
</evidence>
<dbReference type="GO" id="GO:0006606">
    <property type="term" value="P:protein import into nucleus"/>
    <property type="evidence" value="ECO:0007669"/>
    <property type="project" value="TreeGrafter"/>
</dbReference>
<feature type="compositionally biased region" description="Low complexity" evidence="1">
    <location>
        <begin position="264"/>
        <end position="284"/>
    </location>
</feature>
<feature type="region of interest" description="Disordered" evidence="1">
    <location>
        <begin position="1"/>
        <end position="63"/>
    </location>
</feature>
<dbReference type="RefSeq" id="XP_069229572.1">
    <property type="nucleotide sequence ID" value="XM_069373765.1"/>
</dbReference>
<dbReference type="GO" id="GO:0005640">
    <property type="term" value="C:nuclear outer membrane"/>
    <property type="evidence" value="ECO:0007669"/>
    <property type="project" value="TreeGrafter"/>
</dbReference>
<feature type="compositionally biased region" description="Polar residues" evidence="1">
    <location>
        <begin position="75"/>
        <end position="92"/>
    </location>
</feature>
<dbReference type="AlphaFoldDB" id="A0AB34KN57"/>
<dbReference type="PANTHER" id="PTHR28003:SF1">
    <property type="entry name" value="NUCLEOPORIN POM34"/>
    <property type="match status" value="1"/>
</dbReference>
<accession>A0AB34KN57</accession>
<feature type="compositionally biased region" description="Polar residues" evidence="1">
    <location>
        <begin position="42"/>
        <end position="63"/>
    </location>
</feature>
<feature type="compositionally biased region" description="Low complexity" evidence="1">
    <location>
        <begin position="299"/>
        <end position="308"/>
    </location>
</feature>
<sequence length="358" mass="37533">MASTSLTQSTSGSSSSSLTRSGTPYAQSPASKIKNVAARPISNLTLQKSPATPSGTPYAQSPASKIKNVAAHPISNLTPQKSPATPSGTPNGSPAIIMTPGRWQHPRMDEIVRRQNASCFNPGDARIVVLNLVVIVLTLKAQPYISSIPIQLVRNTPYASWTLHTLRLGLLVNMAVTLAPLFRRPDACEDIPLTPQQRHALGLPPMSRPATPQEQAQYVTPPKYSRSATPRSINSTGSFADSMRVQARASPLSGRGSPLDASISSPFGSARRASGSGSPFSASPLKDKMLANNPDMGRRGSFGSSRGSPLGGDFDGLSSSSGKTGRASVGLNSKWLYQKGRASPGLTGTGWGTGSVFN</sequence>
<keyword evidence="3" id="KW-1185">Reference proteome</keyword>
<feature type="region of interest" description="Disordered" evidence="1">
    <location>
        <begin position="75"/>
        <end position="94"/>
    </location>
</feature>
<comment type="caution">
    <text evidence="2">The sequence shown here is derived from an EMBL/GenBank/DDBJ whole genome shotgun (WGS) entry which is preliminary data.</text>
</comment>
<dbReference type="GO" id="GO:0070762">
    <property type="term" value="C:nuclear pore transmembrane ring"/>
    <property type="evidence" value="ECO:0007669"/>
    <property type="project" value="TreeGrafter"/>
</dbReference>
<dbReference type="Proteomes" id="UP000803884">
    <property type="component" value="Unassembled WGS sequence"/>
</dbReference>
<protein>
    <recommendedName>
        <fullName evidence="4">Nuclear pore complex component</fullName>
    </recommendedName>
</protein>
<dbReference type="Pfam" id="PF08058">
    <property type="entry name" value="NPCC"/>
    <property type="match status" value="1"/>
</dbReference>
<reference evidence="2 3" key="1">
    <citation type="journal article" date="2020" name="Microbiol. Resour. Announc.">
        <title>Draft Genome Sequence of a Cladosporium Species Isolated from the Mesophotic Ascidian Didemnum maculosum.</title>
        <authorList>
            <person name="Gioti A."/>
            <person name="Siaperas R."/>
            <person name="Nikolaivits E."/>
            <person name="Le Goff G."/>
            <person name="Ouazzani J."/>
            <person name="Kotoulas G."/>
            <person name="Topakas E."/>
        </authorList>
    </citation>
    <scope>NUCLEOTIDE SEQUENCE [LARGE SCALE GENOMIC DNA]</scope>
    <source>
        <strain evidence="2 3">TM138-S3</strain>
    </source>
</reference>
<dbReference type="InterPro" id="IPR012578">
    <property type="entry name" value="Nucl_pore_cmplx"/>
</dbReference>
<feature type="compositionally biased region" description="Low complexity" evidence="1">
    <location>
        <begin position="1"/>
        <end position="23"/>
    </location>
</feature>
<name>A0AB34KN57_9PEZI</name>
<gene>
    <name evidence="2" type="ORF">WHR41_05160</name>
</gene>
<dbReference type="EMBL" id="JAAQHG020000014">
    <property type="protein sequence ID" value="KAL1586467.1"/>
    <property type="molecule type" value="Genomic_DNA"/>
</dbReference>
<dbReference type="PANTHER" id="PTHR28003">
    <property type="entry name" value="NUCLEOPORIN POM34"/>
    <property type="match status" value="1"/>
</dbReference>
<dbReference type="GO" id="GO:0030474">
    <property type="term" value="P:spindle pole body duplication"/>
    <property type="evidence" value="ECO:0007669"/>
    <property type="project" value="TreeGrafter"/>
</dbReference>
<feature type="compositionally biased region" description="Polar residues" evidence="1">
    <location>
        <begin position="226"/>
        <end position="239"/>
    </location>
</feature>
<evidence type="ECO:0000313" key="2">
    <source>
        <dbReference type="EMBL" id="KAL1586467.1"/>
    </source>
</evidence>
<evidence type="ECO:0000256" key="1">
    <source>
        <dbReference type="SAM" id="MobiDB-lite"/>
    </source>
</evidence>
<proteinExistence type="predicted"/>